<name>A0A0R2D057_9LACO</name>
<proteinExistence type="inferred from homology"/>
<feature type="chain" id="PRO_5006415901" evidence="2">
    <location>
        <begin position="37"/>
        <end position="308"/>
    </location>
</feature>
<protein>
    <submittedName>
        <fullName evidence="4">Lyzozyme M1 (1,4-beta-N-acetylmuramidase)</fullName>
    </submittedName>
</protein>
<dbReference type="EMBL" id="AYZR01000009">
    <property type="protein sequence ID" value="KRM93324.1"/>
    <property type="molecule type" value="Genomic_DNA"/>
</dbReference>
<dbReference type="Gene3D" id="3.20.20.80">
    <property type="entry name" value="Glycosidases"/>
    <property type="match status" value="1"/>
</dbReference>
<evidence type="ECO:0000256" key="2">
    <source>
        <dbReference type="SAM" id="SignalP"/>
    </source>
</evidence>
<dbReference type="PATRIC" id="fig|1423802.4.peg.1004"/>
<feature type="signal peptide" evidence="2">
    <location>
        <begin position="1"/>
        <end position="36"/>
    </location>
</feature>
<comment type="caution">
    <text evidence="4">The sequence shown here is derived from an EMBL/GenBank/DDBJ whole genome shotgun (WGS) entry which is preliminary data.</text>
</comment>
<feature type="domain" description="DUF5776" evidence="3">
    <location>
        <begin position="238"/>
        <end position="305"/>
    </location>
</feature>
<dbReference type="GO" id="GO:0003796">
    <property type="term" value="F:lysozyme activity"/>
    <property type="evidence" value="ECO:0007669"/>
    <property type="project" value="InterPro"/>
</dbReference>
<evidence type="ECO:0000313" key="5">
    <source>
        <dbReference type="Proteomes" id="UP000051256"/>
    </source>
</evidence>
<dbReference type="Proteomes" id="UP000051256">
    <property type="component" value="Unassembled WGS sequence"/>
</dbReference>
<dbReference type="GO" id="GO:0016052">
    <property type="term" value="P:carbohydrate catabolic process"/>
    <property type="evidence" value="ECO:0007669"/>
    <property type="project" value="TreeGrafter"/>
</dbReference>
<dbReference type="Pfam" id="PF01183">
    <property type="entry name" value="Glyco_hydro_25"/>
    <property type="match status" value="1"/>
</dbReference>
<dbReference type="PANTHER" id="PTHR34135">
    <property type="entry name" value="LYSOZYME"/>
    <property type="match status" value="1"/>
</dbReference>
<comment type="similarity">
    <text evidence="1">Belongs to the glycosyl hydrolase 25 family.</text>
</comment>
<organism evidence="4 5">
    <name type="scientific">Lentilactobacillus senioris DSM 24302 = JCM 17472</name>
    <dbReference type="NCBI Taxonomy" id="1423802"/>
    <lineage>
        <taxon>Bacteria</taxon>
        <taxon>Bacillati</taxon>
        <taxon>Bacillota</taxon>
        <taxon>Bacilli</taxon>
        <taxon>Lactobacillales</taxon>
        <taxon>Lactobacillaceae</taxon>
        <taxon>Lentilactobacillus</taxon>
    </lineage>
</organism>
<dbReference type="InterPro" id="IPR002053">
    <property type="entry name" value="Glyco_hydro_25"/>
</dbReference>
<keyword evidence="5" id="KW-1185">Reference proteome</keyword>
<dbReference type="Pfam" id="PF19087">
    <property type="entry name" value="DUF5776"/>
    <property type="match status" value="1"/>
</dbReference>
<reference evidence="4 5" key="1">
    <citation type="journal article" date="2015" name="Genome Announc.">
        <title>Expanding the biotechnology potential of lactobacilli through comparative genomics of 213 strains and associated genera.</title>
        <authorList>
            <person name="Sun Z."/>
            <person name="Harris H.M."/>
            <person name="McCann A."/>
            <person name="Guo C."/>
            <person name="Argimon S."/>
            <person name="Zhang W."/>
            <person name="Yang X."/>
            <person name="Jeffery I.B."/>
            <person name="Cooney J.C."/>
            <person name="Kagawa T.F."/>
            <person name="Liu W."/>
            <person name="Song Y."/>
            <person name="Salvetti E."/>
            <person name="Wrobel A."/>
            <person name="Rasinkangas P."/>
            <person name="Parkhill J."/>
            <person name="Rea M.C."/>
            <person name="O'Sullivan O."/>
            <person name="Ritari J."/>
            <person name="Douillard F.P."/>
            <person name="Paul Ross R."/>
            <person name="Yang R."/>
            <person name="Briner A.E."/>
            <person name="Felis G.E."/>
            <person name="de Vos W.M."/>
            <person name="Barrangou R."/>
            <person name="Klaenhammer T.R."/>
            <person name="Caufield P.W."/>
            <person name="Cui Y."/>
            <person name="Zhang H."/>
            <person name="O'Toole P.W."/>
        </authorList>
    </citation>
    <scope>NUCLEOTIDE SEQUENCE [LARGE SCALE GENOMIC DNA]</scope>
    <source>
        <strain evidence="4 5">DSM 24302</strain>
    </source>
</reference>
<sequence>MYIQGGFTFMKKTTQKIMSAALGLLAAFTVSTTALASKTKIADVSQYQGTINWKKASKEMQLAIIRVQHGNTGDADFRIDTQKDINAKAAYKYGVPFGQYDYTEFSSVADAKKEAKDFYKRTNSHAKFFVLDNEHRKGKGSEQSYVNAWYSTMRKLTKKPLIYYTYESFVNQYKINFSKFDGSWIANYSNKPSTVKADLWQYTSKGRIGGITANTVDLSKAINPSVVKSWYTTTKASYYKSVPASKTIKTLHRINEYKTANLTGKVASVKAGKTLKVTKIARSSHGAYRFQLSNGKYVSANKELVKVQ</sequence>
<dbReference type="PANTHER" id="PTHR34135:SF1">
    <property type="entry name" value="GLYCOSYL HYDROLASE FAMILY 25"/>
    <property type="match status" value="1"/>
</dbReference>
<dbReference type="InterPro" id="IPR044081">
    <property type="entry name" value="DUF5776"/>
</dbReference>
<gene>
    <name evidence="4" type="ORF">FC56_GL000991</name>
</gene>
<accession>A0A0R2D057</accession>
<dbReference type="AlphaFoldDB" id="A0A0R2D057"/>
<evidence type="ECO:0000259" key="3">
    <source>
        <dbReference type="Pfam" id="PF19087"/>
    </source>
</evidence>
<keyword evidence="2" id="KW-0732">Signal</keyword>
<dbReference type="SUPFAM" id="SSF51445">
    <property type="entry name" value="(Trans)glycosidases"/>
    <property type="match status" value="1"/>
</dbReference>
<evidence type="ECO:0000256" key="1">
    <source>
        <dbReference type="ARBA" id="ARBA00010646"/>
    </source>
</evidence>
<evidence type="ECO:0000313" key="4">
    <source>
        <dbReference type="EMBL" id="KRM93324.1"/>
    </source>
</evidence>
<dbReference type="STRING" id="1423802.FC56_GL000991"/>
<dbReference type="InterPro" id="IPR017853">
    <property type="entry name" value="GH"/>
</dbReference>
<dbReference type="GO" id="GO:0009253">
    <property type="term" value="P:peptidoglycan catabolic process"/>
    <property type="evidence" value="ECO:0007669"/>
    <property type="project" value="InterPro"/>
</dbReference>
<dbReference type="PROSITE" id="PS51904">
    <property type="entry name" value="GLYCOSYL_HYDROL_F25_2"/>
    <property type="match status" value="1"/>
</dbReference>
<dbReference type="GO" id="GO:0016998">
    <property type="term" value="P:cell wall macromolecule catabolic process"/>
    <property type="evidence" value="ECO:0007669"/>
    <property type="project" value="InterPro"/>
</dbReference>